<evidence type="ECO:0000256" key="1">
    <source>
        <dbReference type="ARBA" id="ARBA00007409"/>
    </source>
</evidence>
<evidence type="ECO:0000259" key="7">
    <source>
        <dbReference type="PROSITE" id="PS50405"/>
    </source>
</evidence>
<gene>
    <name evidence="8" type="ORF">VHEMI02168</name>
</gene>
<evidence type="ECO:0000256" key="2">
    <source>
        <dbReference type="ARBA" id="ARBA00012452"/>
    </source>
</evidence>
<dbReference type="AlphaFoldDB" id="A0A0A1T728"/>
<dbReference type="GO" id="GO:0004364">
    <property type="term" value="F:glutathione transferase activity"/>
    <property type="evidence" value="ECO:0007669"/>
    <property type="project" value="UniProtKB-EC"/>
</dbReference>
<evidence type="ECO:0000259" key="6">
    <source>
        <dbReference type="PROSITE" id="PS50404"/>
    </source>
</evidence>
<dbReference type="PANTHER" id="PTHR43900:SF3">
    <property type="entry name" value="GLUTATHIONE S-TRANSFERASE RHO"/>
    <property type="match status" value="1"/>
</dbReference>
<dbReference type="SUPFAM" id="SSF52833">
    <property type="entry name" value="Thioredoxin-like"/>
    <property type="match status" value="1"/>
</dbReference>
<evidence type="ECO:0000313" key="9">
    <source>
        <dbReference type="Proteomes" id="UP000039046"/>
    </source>
</evidence>
<protein>
    <recommendedName>
        <fullName evidence="2">glutathione transferase</fullName>
        <ecNumber evidence="2">2.5.1.18</ecNumber>
    </recommendedName>
</protein>
<dbReference type="InterPro" id="IPR040079">
    <property type="entry name" value="Glutathione_S-Trfase"/>
</dbReference>
<dbReference type="Pfam" id="PF00043">
    <property type="entry name" value="GST_C"/>
    <property type="match status" value="1"/>
</dbReference>
<evidence type="ECO:0000256" key="3">
    <source>
        <dbReference type="ARBA" id="ARBA00022679"/>
    </source>
</evidence>
<dbReference type="EC" id="2.5.1.18" evidence="2"/>
<name>A0A0A1T728_9HYPO</name>
<comment type="similarity">
    <text evidence="1 5">Belongs to the GST superfamily.</text>
</comment>
<feature type="domain" description="GST N-terminal" evidence="6">
    <location>
        <begin position="43"/>
        <end position="126"/>
    </location>
</feature>
<dbReference type="EMBL" id="CDHN01000001">
    <property type="protein sequence ID" value="CEJ82077.1"/>
    <property type="molecule type" value="Genomic_DNA"/>
</dbReference>
<dbReference type="HOGENOM" id="CLU_011226_5_1_1"/>
<dbReference type="InterPro" id="IPR004046">
    <property type="entry name" value="GST_C"/>
</dbReference>
<dbReference type="InterPro" id="IPR036249">
    <property type="entry name" value="Thioredoxin-like_sf"/>
</dbReference>
<evidence type="ECO:0000256" key="4">
    <source>
        <dbReference type="ARBA" id="ARBA00047960"/>
    </source>
</evidence>
<sequence length="267" mass="29807">MFRLIARRPILAHLLSPPELPLYSITQISKRCSLSYSSTQKMTDFTLYGARGSSNADRVRLVIAESGLTNCKEVQLDFAKRDHKSPENMLRHPWGKVPAVVFEDGFTLYESRPICQYIARKYKLPLLPTDADPKAMALFEQASSVEANYFNPPASKISFEKLAKARFLGLPADEAVVEAAVKELDTFFSIIEGLLQDKQYMAGDNFSLVDIYYIPLVQRLFLFGYSDMITGRQNVAAWWERCVGRPAIKAVMAADAAAAPGAPKKDA</sequence>
<organism evidence="8 9">
    <name type="scientific">[Torrubiella] hemipterigena</name>
    <dbReference type="NCBI Taxonomy" id="1531966"/>
    <lineage>
        <taxon>Eukaryota</taxon>
        <taxon>Fungi</taxon>
        <taxon>Dikarya</taxon>
        <taxon>Ascomycota</taxon>
        <taxon>Pezizomycotina</taxon>
        <taxon>Sordariomycetes</taxon>
        <taxon>Hypocreomycetidae</taxon>
        <taxon>Hypocreales</taxon>
        <taxon>Clavicipitaceae</taxon>
        <taxon>Clavicipitaceae incertae sedis</taxon>
        <taxon>'Torrubiella' clade</taxon>
    </lineage>
</organism>
<dbReference type="InterPro" id="IPR036282">
    <property type="entry name" value="Glutathione-S-Trfase_C_sf"/>
</dbReference>
<dbReference type="InterPro" id="IPR004045">
    <property type="entry name" value="Glutathione_S-Trfase_N"/>
</dbReference>
<dbReference type="Gene3D" id="3.40.30.10">
    <property type="entry name" value="Glutaredoxin"/>
    <property type="match status" value="1"/>
</dbReference>
<dbReference type="PANTHER" id="PTHR43900">
    <property type="entry name" value="GLUTATHIONE S-TRANSFERASE RHO"/>
    <property type="match status" value="1"/>
</dbReference>
<dbReference type="GO" id="GO:0043295">
    <property type="term" value="F:glutathione binding"/>
    <property type="evidence" value="ECO:0007669"/>
    <property type="project" value="TreeGrafter"/>
</dbReference>
<dbReference type="SFLD" id="SFLDG00358">
    <property type="entry name" value="Main_(cytGST)"/>
    <property type="match status" value="1"/>
</dbReference>
<dbReference type="Pfam" id="PF02798">
    <property type="entry name" value="GST_N"/>
    <property type="match status" value="1"/>
</dbReference>
<dbReference type="OrthoDB" id="3172332at2759"/>
<keyword evidence="9" id="KW-1185">Reference proteome</keyword>
<evidence type="ECO:0000256" key="5">
    <source>
        <dbReference type="RuleBase" id="RU003494"/>
    </source>
</evidence>
<dbReference type="Proteomes" id="UP000039046">
    <property type="component" value="Unassembled WGS sequence"/>
</dbReference>
<dbReference type="GO" id="GO:0005737">
    <property type="term" value="C:cytoplasm"/>
    <property type="evidence" value="ECO:0007669"/>
    <property type="project" value="TreeGrafter"/>
</dbReference>
<comment type="catalytic activity">
    <reaction evidence="4">
        <text>RX + glutathione = an S-substituted glutathione + a halide anion + H(+)</text>
        <dbReference type="Rhea" id="RHEA:16437"/>
        <dbReference type="ChEBI" id="CHEBI:15378"/>
        <dbReference type="ChEBI" id="CHEBI:16042"/>
        <dbReference type="ChEBI" id="CHEBI:17792"/>
        <dbReference type="ChEBI" id="CHEBI:57925"/>
        <dbReference type="ChEBI" id="CHEBI:90779"/>
        <dbReference type="EC" id="2.5.1.18"/>
    </reaction>
</comment>
<dbReference type="SFLD" id="SFLDS00019">
    <property type="entry name" value="Glutathione_Transferase_(cytos"/>
    <property type="match status" value="1"/>
</dbReference>
<feature type="domain" description="GST C-terminal" evidence="7">
    <location>
        <begin position="132"/>
        <end position="267"/>
    </location>
</feature>
<reference evidence="8 9" key="1">
    <citation type="journal article" date="2015" name="Genome Announc.">
        <title>Draft Genome Sequence and Gene Annotation of the Entomopathogenic Fungus Verticillium hemipterigenum.</title>
        <authorList>
            <person name="Horn F."/>
            <person name="Habel A."/>
            <person name="Scharf D.H."/>
            <person name="Dworschak J."/>
            <person name="Brakhage A.A."/>
            <person name="Guthke R."/>
            <person name="Hertweck C."/>
            <person name="Linde J."/>
        </authorList>
    </citation>
    <scope>NUCLEOTIDE SEQUENCE [LARGE SCALE GENOMIC DNA]</scope>
</reference>
<dbReference type="GO" id="GO:0006749">
    <property type="term" value="P:glutathione metabolic process"/>
    <property type="evidence" value="ECO:0007669"/>
    <property type="project" value="TreeGrafter"/>
</dbReference>
<accession>A0A0A1T728</accession>
<dbReference type="SUPFAM" id="SSF47616">
    <property type="entry name" value="GST C-terminal domain-like"/>
    <property type="match status" value="1"/>
</dbReference>
<dbReference type="STRING" id="1531966.A0A0A1T728"/>
<keyword evidence="3" id="KW-0808">Transferase</keyword>
<dbReference type="PROSITE" id="PS50405">
    <property type="entry name" value="GST_CTER"/>
    <property type="match status" value="1"/>
</dbReference>
<dbReference type="InterPro" id="IPR010987">
    <property type="entry name" value="Glutathione-S-Trfase_C-like"/>
</dbReference>
<evidence type="ECO:0000313" key="8">
    <source>
        <dbReference type="EMBL" id="CEJ82077.1"/>
    </source>
</evidence>
<proteinExistence type="inferred from homology"/>
<dbReference type="PROSITE" id="PS50404">
    <property type="entry name" value="GST_NTER"/>
    <property type="match status" value="1"/>
</dbReference>
<dbReference type="Gene3D" id="1.20.1050.10">
    <property type="match status" value="1"/>
</dbReference>